<dbReference type="EMBL" id="FLUM01000002">
    <property type="protein sequence ID" value="SBW00847.1"/>
    <property type="molecule type" value="Genomic_DNA"/>
</dbReference>
<dbReference type="AlphaFoldDB" id="A0A212JN42"/>
<organism evidence="1">
    <name type="scientific">uncultured Dysgonomonas sp</name>
    <dbReference type="NCBI Taxonomy" id="206096"/>
    <lineage>
        <taxon>Bacteria</taxon>
        <taxon>Pseudomonadati</taxon>
        <taxon>Bacteroidota</taxon>
        <taxon>Bacteroidia</taxon>
        <taxon>Bacteroidales</taxon>
        <taxon>Dysgonomonadaceae</taxon>
        <taxon>Dysgonomonas</taxon>
        <taxon>environmental samples</taxon>
    </lineage>
</organism>
<proteinExistence type="predicted"/>
<evidence type="ECO:0000313" key="1">
    <source>
        <dbReference type="EMBL" id="SBW00847.1"/>
    </source>
</evidence>
<protein>
    <submittedName>
        <fullName evidence="1">Glycosaminoglycan attachment site</fullName>
    </submittedName>
</protein>
<name>A0A212JN42_9BACT</name>
<accession>A0A212JN42</accession>
<gene>
    <name evidence="1" type="ORF">KL86DYS1_20302</name>
</gene>
<sequence>MMKIAIPINKNLFNILVLFTREPFVRYFSKELEFYRNESGRLIGFISLDYTDNDYYAAILSRDKAKQYRAEKVIASLTTIDEARKWIDDEMASDAITMHDDKSDFFDLFEIIIEEGKLSPYFKILNEHEGYLAAKNVIKEISYHYKDIDGNFIDQFQSINGFDARLWELYLFCFCREQFFSFKRDSYAPDFMIEKLGHEIAIEAVIVGRKDQDTDFLTEYEPKNQEEIEKELKNDMPLKFGSALYSKLKKEYWKKDHVKGKPLVIAVADFHETKSMLWSYPALISYLYGYEYEHYHTEEGQLVIIPVPVKEYTKSTGATVPAGFFFQPDAENISAVINSPTATLSKFNRLGMQAGLNSQKSRLFRFGYRHDHDENAAVPLEFAYEVTQDSIENWSEGISIFHNPNALIPLDPNLFKNVTQHFLKEDGSVLSYFPEFHPYKSMTINQLTVDKNFQKVK</sequence>
<dbReference type="RefSeq" id="WP_296941483.1">
    <property type="nucleotide sequence ID" value="NZ_LT599032.1"/>
</dbReference>
<reference evidence="1" key="1">
    <citation type="submission" date="2016-04" db="EMBL/GenBank/DDBJ databases">
        <authorList>
            <person name="Evans L.H."/>
            <person name="Alamgir A."/>
            <person name="Owens N."/>
            <person name="Weber N.D."/>
            <person name="Virtaneva K."/>
            <person name="Barbian K."/>
            <person name="Babar A."/>
            <person name="Rosenke K."/>
        </authorList>
    </citation>
    <scope>NUCLEOTIDE SEQUENCE</scope>
    <source>
        <strain evidence="1">86-1</strain>
    </source>
</reference>